<feature type="domain" description="GYF" evidence="2">
    <location>
        <begin position="48"/>
        <end position="95"/>
    </location>
</feature>
<feature type="compositionally biased region" description="Low complexity" evidence="1">
    <location>
        <begin position="217"/>
        <end position="242"/>
    </location>
</feature>
<evidence type="ECO:0000259" key="2">
    <source>
        <dbReference type="PROSITE" id="PS50829"/>
    </source>
</evidence>
<sequence length="815" mass="92792">DPPKETNEDIQQSKENGTIAERKKSVPNIPEKVDKEVVIQERAKSEGPPKPSEKQPGQMQGPFSNLEMAEWYKAGYFSNQLKVRRQCDERFFLLGELITMCGGVNPFQSGIRFPTLKNDVTKMPDPDILQFQYLSQMAAYKQAQARIIAEPWSAITLQQQELAAQRLIIQQQANKLPGQGLVDKQPQNISSSIDPHLQLHMGNILSLQNRMPTANMSSHLPSSLPGSLPPESLSSSMPSLQSANLNTGGIPMPGMQANIPVSLGGNINISRPTSHGSVDQLNSGQDNDPISSLLKQLQQKQQSQQMDSLWQQNQYVPTSAPPQQWQSQPEVPLSMWDIQQNNTVSPPTVQLENQQQIPQPKHQKSEKERLKDEPAGKELKKKKEQDEKLAKKEADERRKQEQRKLEAEKRVAEERKRKEEERMKKELEKAKKEAEEKRMRELEEKRRLKEQRKAEEEARKKSEETRKLEEDRLRQETKEIEIRRQAEERRIQQEQIRNAKAAPWCQSNSNLGMSLADIQKAEREKRSQEAALQNQRLQEKEYQQQQQQQQEKPTGIQLSWAKKPVETRKQAAESRLQKEKEVPPVSNNAGSIWNSQNLTWANASATNSQWSSSSGGFWEDSSHRQAASKPSTVSKSNSTNSVSAATKQQQTQKQQTKIKTKKEEASKINHNNHSASSSDEFTNWCYKTLSNITTSVDIPIFVSFLRDIESAFDVREYCKEYLGESTAAQQFASNFLEKRRSFKPKNNAHQDDMCSPAPAITPSLQHSTEFQEVKGKNKKNKKSKMLKVDSRILGFNVTSAPDRINVGDRDYGDNS</sequence>
<dbReference type="PROSITE" id="PS50829">
    <property type="entry name" value="GYF"/>
    <property type="match status" value="1"/>
</dbReference>
<dbReference type="InterPro" id="IPR035445">
    <property type="entry name" value="GYF-like_dom_sf"/>
</dbReference>
<dbReference type="GO" id="GO:0005829">
    <property type="term" value="C:cytosol"/>
    <property type="evidence" value="ECO:0007669"/>
    <property type="project" value="TreeGrafter"/>
</dbReference>
<feature type="region of interest" description="Disordered" evidence="1">
    <location>
        <begin position="213"/>
        <end position="251"/>
    </location>
</feature>
<feature type="compositionally biased region" description="Basic and acidic residues" evidence="1">
    <location>
        <begin position="563"/>
        <end position="582"/>
    </location>
</feature>
<dbReference type="PANTHER" id="PTHR14445">
    <property type="entry name" value="GRB10 INTERACTING GYF PROTEIN"/>
    <property type="match status" value="1"/>
</dbReference>
<feature type="region of interest" description="Disordered" evidence="1">
    <location>
        <begin position="266"/>
        <end position="309"/>
    </location>
</feature>
<feature type="compositionally biased region" description="Low complexity" evidence="1">
    <location>
        <begin position="609"/>
        <end position="619"/>
    </location>
</feature>
<feature type="region of interest" description="Disordered" evidence="1">
    <location>
        <begin position="1"/>
        <end position="62"/>
    </location>
</feature>
<dbReference type="EMBL" id="JANEYF010000880">
    <property type="protein sequence ID" value="KAJ8967267.1"/>
    <property type="molecule type" value="Genomic_DNA"/>
</dbReference>
<dbReference type="InterPro" id="IPR003169">
    <property type="entry name" value="GYF"/>
</dbReference>
<feature type="region of interest" description="Disordered" evidence="1">
    <location>
        <begin position="349"/>
        <end position="591"/>
    </location>
</feature>
<evidence type="ECO:0000256" key="1">
    <source>
        <dbReference type="SAM" id="MobiDB-lite"/>
    </source>
</evidence>
<feature type="compositionally biased region" description="Basic and acidic residues" evidence="1">
    <location>
        <begin position="363"/>
        <end position="492"/>
    </location>
</feature>
<dbReference type="PANTHER" id="PTHR14445:SF36">
    <property type="entry name" value="FI03272P-RELATED"/>
    <property type="match status" value="1"/>
</dbReference>
<organism evidence="3 4">
    <name type="scientific">Rhamnusium bicolor</name>
    <dbReference type="NCBI Taxonomy" id="1586634"/>
    <lineage>
        <taxon>Eukaryota</taxon>
        <taxon>Metazoa</taxon>
        <taxon>Ecdysozoa</taxon>
        <taxon>Arthropoda</taxon>
        <taxon>Hexapoda</taxon>
        <taxon>Insecta</taxon>
        <taxon>Pterygota</taxon>
        <taxon>Neoptera</taxon>
        <taxon>Endopterygota</taxon>
        <taxon>Coleoptera</taxon>
        <taxon>Polyphaga</taxon>
        <taxon>Cucujiformia</taxon>
        <taxon>Chrysomeloidea</taxon>
        <taxon>Cerambycidae</taxon>
        <taxon>Lepturinae</taxon>
        <taxon>Rhagiini</taxon>
        <taxon>Rhamnusium</taxon>
    </lineage>
</organism>
<feature type="non-terminal residue" evidence="3">
    <location>
        <position position="1"/>
    </location>
</feature>
<feature type="compositionally biased region" description="Basic and acidic residues" evidence="1">
    <location>
        <begin position="519"/>
        <end position="528"/>
    </location>
</feature>
<feature type="compositionally biased region" description="Polar residues" evidence="1">
    <location>
        <begin position="349"/>
        <end position="358"/>
    </location>
</feature>
<dbReference type="InterPro" id="IPR051640">
    <property type="entry name" value="GRB10-interact_GYF"/>
</dbReference>
<feature type="compositionally biased region" description="Polar residues" evidence="1">
    <location>
        <begin position="266"/>
        <end position="290"/>
    </location>
</feature>
<proteinExistence type="predicted"/>
<evidence type="ECO:0000313" key="3">
    <source>
        <dbReference type="EMBL" id="KAJ8967267.1"/>
    </source>
</evidence>
<comment type="caution">
    <text evidence="3">The sequence shown here is derived from an EMBL/GenBank/DDBJ whole genome shotgun (WGS) entry which is preliminary data.</text>
</comment>
<reference evidence="3" key="1">
    <citation type="journal article" date="2023" name="Insect Mol. Biol.">
        <title>Genome sequencing provides insights into the evolution of gene families encoding plant cell wall-degrading enzymes in longhorned beetles.</title>
        <authorList>
            <person name="Shin N.R."/>
            <person name="Okamura Y."/>
            <person name="Kirsch R."/>
            <person name="Pauchet Y."/>
        </authorList>
    </citation>
    <scope>NUCLEOTIDE SEQUENCE</scope>
    <source>
        <strain evidence="3">RBIC_L_NR</strain>
    </source>
</reference>
<dbReference type="SMART" id="SM00444">
    <property type="entry name" value="GYF"/>
    <property type="match status" value="1"/>
</dbReference>
<dbReference type="Proteomes" id="UP001162156">
    <property type="component" value="Unassembled WGS sequence"/>
</dbReference>
<keyword evidence="4" id="KW-1185">Reference proteome</keyword>
<accession>A0AAV8ZNP5</accession>
<gene>
    <name evidence="3" type="ORF">NQ314_002995</name>
</gene>
<feature type="compositionally biased region" description="Basic and acidic residues" evidence="1">
    <location>
        <begin position="31"/>
        <end position="53"/>
    </location>
</feature>
<name>A0AAV8ZNP5_9CUCU</name>
<dbReference type="Gene3D" id="3.30.1490.40">
    <property type="match status" value="1"/>
</dbReference>
<dbReference type="SUPFAM" id="SSF55277">
    <property type="entry name" value="GYF domain"/>
    <property type="match status" value="1"/>
</dbReference>
<feature type="region of interest" description="Disordered" evidence="1">
    <location>
        <begin position="609"/>
        <end position="676"/>
    </location>
</feature>
<protein>
    <recommendedName>
        <fullName evidence="2">GYF domain-containing protein</fullName>
    </recommendedName>
</protein>
<feature type="compositionally biased region" description="Low complexity" evidence="1">
    <location>
        <begin position="291"/>
        <end position="309"/>
    </location>
</feature>
<evidence type="ECO:0000313" key="4">
    <source>
        <dbReference type="Proteomes" id="UP001162156"/>
    </source>
</evidence>
<dbReference type="AlphaFoldDB" id="A0AAV8ZNP5"/>
<feature type="compositionally biased region" description="Low complexity" evidence="1">
    <location>
        <begin position="627"/>
        <end position="657"/>
    </location>
</feature>
<dbReference type="Pfam" id="PF02213">
    <property type="entry name" value="GYF"/>
    <property type="match status" value="1"/>
</dbReference>